<name>A0ABR7M1M5_9ACTN</name>
<gene>
    <name evidence="2" type="ORF">HKK74_36860</name>
</gene>
<organism evidence="2 3">
    <name type="scientific">Actinomadura alba</name>
    <dbReference type="NCBI Taxonomy" id="406431"/>
    <lineage>
        <taxon>Bacteria</taxon>
        <taxon>Bacillati</taxon>
        <taxon>Actinomycetota</taxon>
        <taxon>Actinomycetes</taxon>
        <taxon>Streptosporangiales</taxon>
        <taxon>Thermomonosporaceae</taxon>
        <taxon>Actinomadura</taxon>
    </lineage>
</organism>
<feature type="compositionally biased region" description="Low complexity" evidence="1">
    <location>
        <begin position="13"/>
        <end position="27"/>
    </location>
</feature>
<evidence type="ECO:0000313" key="2">
    <source>
        <dbReference type="EMBL" id="MBC6471022.1"/>
    </source>
</evidence>
<dbReference type="RefSeq" id="WP_187248061.1">
    <property type="nucleotide sequence ID" value="NZ_BAAAOK010000001.1"/>
</dbReference>
<dbReference type="Proteomes" id="UP000805614">
    <property type="component" value="Unassembled WGS sequence"/>
</dbReference>
<feature type="region of interest" description="Disordered" evidence="1">
    <location>
        <begin position="1"/>
        <end position="29"/>
    </location>
</feature>
<accession>A0ABR7M1M5</accession>
<proteinExistence type="predicted"/>
<comment type="caution">
    <text evidence="2">The sequence shown here is derived from an EMBL/GenBank/DDBJ whole genome shotgun (WGS) entry which is preliminary data.</text>
</comment>
<sequence>MTVTDTREPGAGSWTTTVSSTNYTRTSPPTATISRANVYYWSGPATDTQGGGTFTPGQPTAAQRVSLSTTQTAFSHTHIAGVNSASWAPTLQVSIPFATTAGNYAGTITHSVG</sequence>
<reference evidence="2 3" key="1">
    <citation type="submission" date="2020-06" db="EMBL/GenBank/DDBJ databases">
        <title>Actinomadura xiongansis sp. nov., isolated from soil of Baiyangdian.</title>
        <authorList>
            <person name="Zhang X."/>
        </authorList>
    </citation>
    <scope>NUCLEOTIDE SEQUENCE [LARGE SCALE GENOMIC DNA]</scope>
    <source>
        <strain evidence="2 3">HBUM206468</strain>
    </source>
</reference>
<evidence type="ECO:0000256" key="1">
    <source>
        <dbReference type="SAM" id="MobiDB-lite"/>
    </source>
</evidence>
<dbReference type="EMBL" id="JABVEC010000054">
    <property type="protein sequence ID" value="MBC6471022.1"/>
    <property type="molecule type" value="Genomic_DNA"/>
</dbReference>
<evidence type="ECO:0000313" key="3">
    <source>
        <dbReference type="Proteomes" id="UP000805614"/>
    </source>
</evidence>
<protein>
    <submittedName>
        <fullName evidence="2">Uncharacterized protein</fullName>
    </submittedName>
</protein>
<keyword evidence="3" id="KW-1185">Reference proteome</keyword>